<feature type="region of interest" description="Disordered" evidence="1">
    <location>
        <begin position="1"/>
        <end position="128"/>
    </location>
</feature>
<evidence type="ECO:0000313" key="2">
    <source>
        <dbReference type="Proteomes" id="UP000265300"/>
    </source>
</evidence>
<dbReference type="AlphaFoldDB" id="A0A340XJ58"/>
<evidence type="ECO:0000256" key="1">
    <source>
        <dbReference type="SAM" id="MobiDB-lite"/>
    </source>
</evidence>
<gene>
    <name evidence="3" type="primary">LOC103072860</name>
</gene>
<dbReference type="InParanoid" id="A0A340XJ58"/>
<keyword evidence="2" id="KW-1185">Reference proteome</keyword>
<feature type="compositionally biased region" description="Basic and acidic residues" evidence="1">
    <location>
        <begin position="105"/>
        <end position="115"/>
    </location>
</feature>
<accession>A0A340XJ58</accession>
<protein>
    <submittedName>
        <fullName evidence="3">Neuronal pentraxin receptor-like</fullName>
    </submittedName>
</protein>
<dbReference type="RefSeq" id="XP_007459055.1">
    <property type="nucleotide sequence ID" value="XM_007458993.1"/>
</dbReference>
<sequence>MRSQGAAAALPGDAVREAEVPGALRSPRPPRSLSRRGRGASLRTPAAPQAAARPAPPTCPASREASPRGLAQMGCDRRWGPGTPPQPLRWVAPTVREQPWLVLKGSERARPDHPTHPRQTQPPGAHPP</sequence>
<reference evidence="3" key="1">
    <citation type="submission" date="2025-08" db="UniProtKB">
        <authorList>
            <consortium name="RefSeq"/>
        </authorList>
    </citation>
    <scope>IDENTIFICATION</scope>
</reference>
<proteinExistence type="predicted"/>
<dbReference type="Proteomes" id="UP000265300">
    <property type="component" value="Unplaced"/>
</dbReference>
<dbReference type="GeneID" id="103072860"/>
<feature type="compositionally biased region" description="Low complexity" evidence="1">
    <location>
        <begin position="39"/>
        <end position="53"/>
    </location>
</feature>
<organism evidence="2 3">
    <name type="scientific">Lipotes vexillifer</name>
    <name type="common">Yangtze river dolphin</name>
    <dbReference type="NCBI Taxonomy" id="118797"/>
    <lineage>
        <taxon>Eukaryota</taxon>
        <taxon>Metazoa</taxon>
        <taxon>Chordata</taxon>
        <taxon>Craniata</taxon>
        <taxon>Vertebrata</taxon>
        <taxon>Euteleostomi</taxon>
        <taxon>Mammalia</taxon>
        <taxon>Eutheria</taxon>
        <taxon>Laurasiatheria</taxon>
        <taxon>Artiodactyla</taxon>
        <taxon>Whippomorpha</taxon>
        <taxon>Cetacea</taxon>
        <taxon>Odontoceti</taxon>
        <taxon>Lipotidae</taxon>
        <taxon>Lipotes</taxon>
    </lineage>
</organism>
<evidence type="ECO:0000313" key="3">
    <source>
        <dbReference type="RefSeq" id="XP_007459055.1"/>
    </source>
</evidence>
<name>A0A340XJ58_LIPVE</name>
<dbReference type="KEGG" id="lve:103072860"/>